<dbReference type="OrthoDB" id="7165537at2"/>
<feature type="transmembrane region" description="Helical" evidence="1">
    <location>
        <begin position="138"/>
        <end position="162"/>
    </location>
</feature>
<feature type="transmembrane region" description="Helical" evidence="1">
    <location>
        <begin position="214"/>
        <end position="236"/>
    </location>
</feature>
<feature type="transmembrane region" description="Helical" evidence="1">
    <location>
        <begin position="12"/>
        <end position="37"/>
    </location>
</feature>
<dbReference type="Proteomes" id="UP000023755">
    <property type="component" value="Chromosome"/>
</dbReference>
<keyword evidence="3" id="KW-1185">Reference proteome</keyword>
<dbReference type="KEGG" id="nhm:NHE_0827"/>
<dbReference type="EMBL" id="CP007481">
    <property type="protein sequence ID" value="AHX11749.1"/>
    <property type="molecule type" value="Genomic_DNA"/>
</dbReference>
<sequence length="275" mass="30461">MQSDKVRLYRVLASASLMSSGMFLCLVLTLTVALTLMKEFSNVDKLSKFVLKYLEDLYRSQPSNPAALLLYGNRNLLIESIRISHDKLIKWCALIMAIALVAMVISSACGMVAHVCYTRKIQCKECHTPRKKRKTAHLAGFMLGFSIGVTLLSLSLFTPFLIVRERNLGNILCLAFDASGFDRNPLAEVAKKILKETFKNEVIIENTTNEIHKYLIIILVISIVSVLSLVALSILLHSRESASETAPASPAPLIDAKIQNPMALGSPKNMTLSYM</sequence>
<protein>
    <submittedName>
        <fullName evidence="2">Uncharacterized protein</fullName>
    </submittedName>
</protein>
<dbReference type="STRING" id="1286528.NHE_0827"/>
<dbReference type="HOGENOM" id="CLU_1011319_0_0_5"/>
<gene>
    <name evidence="2" type="ORF">NHE_0827</name>
</gene>
<proteinExistence type="predicted"/>
<dbReference type="AlphaFoldDB" id="X5HKY1"/>
<keyword evidence="1" id="KW-0812">Transmembrane</keyword>
<keyword evidence="1" id="KW-1133">Transmembrane helix</keyword>
<feature type="transmembrane region" description="Helical" evidence="1">
    <location>
        <begin position="88"/>
        <end position="117"/>
    </location>
</feature>
<name>X5HKY1_9RICK</name>
<evidence type="ECO:0000313" key="3">
    <source>
        <dbReference type="Proteomes" id="UP000023755"/>
    </source>
</evidence>
<dbReference type="RefSeq" id="WP_038560098.1">
    <property type="nucleotide sequence ID" value="NZ_CP007481.1"/>
</dbReference>
<evidence type="ECO:0000256" key="1">
    <source>
        <dbReference type="SAM" id="Phobius"/>
    </source>
</evidence>
<keyword evidence="1" id="KW-0472">Membrane</keyword>
<organism evidence="2 3">
    <name type="scientific">Neorickettsia helminthoeca str. Oregon</name>
    <dbReference type="NCBI Taxonomy" id="1286528"/>
    <lineage>
        <taxon>Bacteria</taxon>
        <taxon>Pseudomonadati</taxon>
        <taxon>Pseudomonadota</taxon>
        <taxon>Alphaproteobacteria</taxon>
        <taxon>Rickettsiales</taxon>
        <taxon>Anaplasmataceae</taxon>
        <taxon>Neorickettsia</taxon>
    </lineage>
</organism>
<reference evidence="2 3" key="1">
    <citation type="submission" date="2014-03" db="EMBL/GenBank/DDBJ databases">
        <title>Sequencing and Comparison of Genomes and Transcriptome Profiles of Human Ehrlichiosis Agents.</title>
        <authorList>
            <person name="Lin M."/>
            <person name="Daugherty S.C."/>
            <person name="Nagaraj S."/>
            <person name="Cheng Z."/>
            <person name="Xiong Q."/>
            <person name="Lin F.-Y."/>
            <person name="Sengamalay N."/>
            <person name="Ott S."/>
            <person name="Godinez A."/>
            <person name="Tallon L.J."/>
            <person name="Sadzewicz L."/>
            <person name="Fraser C.M."/>
            <person name="Dunning Hotopp J.C."/>
            <person name="Rikihisa Y."/>
        </authorList>
    </citation>
    <scope>NUCLEOTIDE SEQUENCE [LARGE SCALE GENOMIC DNA]</scope>
    <source>
        <strain evidence="2 3">Oregon</strain>
    </source>
</reference>
<accession>X5HKY1</accession>
<evidence type="ECO:0000313" key="2">
    <source>
        <dbReference type="EMBL" id="AHX11749.1"/>
    </source>
</evidence>